<dbReference type="Proteomes" id="UP001244136">
    <property type="component" value="Chromosome"/>
</dbReference>
<organism evidence="1 2">
    <name type="scientific">Tessaracoccus lacteus</name>
    <dbReference type="NCBI Taxonomy" id="3041766"/>
    <lineage>
        <taxon>Bacteria</taxon>
        <taxon>Bacillati</taxon>
        <taxon>Actinomycetota</taxon>
        <taxon>Actinomycetes</taxon>
        <taxon>Propionibacteriales</taxon>
        <taxon>Propionibacteriaceae</taxon>
        <taxon>Tessaracoccus</taxon>
    </lineage>
</organism>
<dbReference type="EMBL" id="CP123967">
    <property type="protein sequence ID" value="WGT47297.1"/>
    <property type="molecule type" value="Genomic_DNA"/>
</dbReference>
<protein>
    <submittedName>
        <fullName evidence="1">Uncharacterized protein</fullName>
    </submittedName>
</protein>
<evidence type="ECO:0000313" key="2">
    <source>
        <dbReference type="Proteomes" id="UP001244136"/>
    </source>
</evidence>
<name>A0ABY8PXQ6_9ACTN</name>
<gene>
    <name evidence="1" type="ORF">QH948_00480</name>
</gene>
<evidence type="ECO:0000313" key="1">
    <source>
        <dbReference type="EMBL" id="WGT47297.1"/>
    </source>
</evidence>
<accession>A0ABY8PXQ6</accession>
<keyword evidence="2" id="KW-1185">Reference proteome</keyword>
<dbReference type="RefSeq" id="WP_281145030.1">
    <property type="nucleotide sequence ID" value="NZ_CP123967.1"/>
</dbReference>
<reference evidence="1 2" key="1">
    <citation type="journal article" date="2008" name="Int. J. Syst. Evol. Microbiol.">
        <title>Tessaracoccus flavescens sp. nov., isolated from marine sediment.</title>
        <authorList>
            <person name="Lee D.W."/>
            <person name="Lee S.D."/>
        </authorList>
    </citation>
    <scope>NUCLEOTIDE SEQUENCE [LARGE SCALE GENOMIC DNA]</scope>
    <source>
        <strain evidence="1 2">T21</strain>
    </source>
</reference>
<sequence>MIDPEELAKSNQEQAVASWVSYLNQLRVDGFETTLRQQDVNLQDALASIDEAIRRIDLEVVTRNRGGDKGMHGFIAEVAEVGVGNARSRILGKGSVYEWVNDNGPADLIRSGTEIQQKFVAAGGRFSLAAVTEHLAKYPDFVANGGKYQIPADHFNMVRTLHDMTPEEATSLLTRSGDGPSLRDWQRIQAFFDDDSLSMDSLEPSMLKYPEVQRGAYDSTLQAERQSLQATDQVVREDAYNASRPKSGEGAKATIVAAAVEGTTAFVLAVAEKRRGGKQFKEFTRDDWTEIAAGTGFSFVKGGVRGLTIYSLTNFTATPAAVASSLVTAAFRIAEQAHRLRTGEISELEFIENSELAALEVAVSGLSSFLGQALIPIPILGAVIGNSVGMVMYTSVSAALSRREAELLTRYLDEQRALDDILTADYQELIDRLNASMADYLELLGQAFSIDPETALLGSVELALTLGVAGDEVIDSDDKRLAYFLD</sequence>
<proteinExistence type="predicted"/>